<accession>A0A1Y2GZB4</accession>
<feature type="region of interest" description="Disordered" evidence="1">
    <location>
        <begin position="293"/>
        <end position="335"/>
    </location>
</feature>
<feature type="compositionally biased region" description="Low complexity" evidence="1">
    <location>
        <begin position="312"/>
        <end position="321"/>
    </location>
</feature>
<comment type="caution">
    <text evidence="2">The sequence shown here is derived from an EMBL/GenBank/DDBJ whole genome shotgun (WGS) entry which is preliminary data.</text>
</comment>
<sequence>MTRLQSQLQYLKTLLLQVHGGGLRIGFFDILNHAPNLIEFEIKIVMDRRSGLIHHGDAEDDLMKDNSNTMNAHWSPEEPKVYHERYGFRVFNVEKCAINQHVLERIVSTCPKLRVFKVRDINDSVRIPGQGYVTFRMDHERLLKHTKRMCSGLEWYNVTNATYAATDRQHVERIHCYFTGTRFLSLPCCRHEFEDLSSFVALPAATMFRQHHCPGDRSGVFKHPYIKPYRDDPIDNNSGNNSNNVSTTATAVTLLATEAGAEESSTLYIGQLMDFPHVYDRLTEERLEAVKLKRDRSDTITKQRQNQSGYEPQQQQQQQQPDQRRQNNRTSRAVTGINKNSRNNRWWYWDKKYKYTLDELGTLWPCLEAFHILYRDSDLVGNYESVLEGASAMRPEIEFIIKQRFAA</sequence>
<dbReference type="RefSeq" id="XP_021885353.1">
    <property type="nucleotide sequence ID" value="XM_022028417.1"/>
</dbReference>
<dbReference type="Proteomes" id="UP000193648">
    <property type="component" value="Unassembled WGS sequence"/>
</dbReference>
<evidence type="ECO:0000256" key="1">
    <source>
        <dbReference type="SAM" id="MobiDB-lite"/>
    </source>
</evidence>
<dbReference type="InParanoid" id="A0A1Y2GZB4"/>
<dbReference type="AlphaFoldDB" id="A0A1Y2GZB4"/>
<evidence type="ECO:0000313" key="2">
    <source>
        <dbReference type="EMBL" id="ORZ27650.1"/>
    </source>
</evidence>
<name>A0A1Y2GZB4_9FUNG</name>
<feature type="compositionally biased region" description="Polar residues" evidence="1">
    <location>
        <begin position="302"/>
        <end position="311"/>
    </location>
</feature>
<organism evidence="2 3">
    <name type="scientific">Lobosporangium transversale</name>
    <dbReference type="NCBI Taxonomy" id="64571"/>
    <lineage>
        <taxon>Eukaryota</taxon>
        <taxon>Fungi</taxon>
        <taxon>Fungi incertae sedis</taxon>
        <taxon>Mucoromycota</taxon>
        <taxon>Mortierellomycotina</taxon>
        <taxon>Mortierellomycetes</taxon>
        <taxon>Mortierellales</taxon>
        <taxon>Mortierellaceae</taxon>
        <taxon>Lobosporangium</taxon>
    </lineage>
</organism>
<gene>
    <name evidence="2" type="ORF">BCR41DRAFT_392112</name>
</gene>
<proteinExistence type="predicted"/>
<evidence type="ECO:0000313" key="3">
    <source>
        <dbReference type="Proteomes" id="UP000193648"/>
    </source>
</evidence>
<reference evidence="2 3" key="1">
    <citation type="submission" date="2016-07" db="EMBL/GenBank/DDBJ databases">
        <title>Pervasive Adenine N6-methylation of Active Genes in Fungi.</title>
        <authorList>
            <consortium name="DOE Joint Genome Institute"/>
            <person name="Mondo S.J."/>
            <person name="Dannebaum R.O."/>
            <person name="Kuo R.C."/>
            <person name="Labutti K."/>
            <person name="Haridas S."/>
            <person name="Kuo A."/>
            <person name="Salamov A."/>
            <person name="Ahrendt S.R."/>
            <person name="Lipzen A."/>
            <person name="Sullivan W."/>
            <person name="Andreopoulos W.B."/>
            <person name="Clum A."/>
            <person name="Lindquist E."/>
            <person name="Daum C."/>
            <person name="Ramamoorthy G.K."/>
            <person name="Gryganskyi A."/>
            <person name="Culley D."/>
            <person name="Magnuson J.K."/>
            <person name="James T.Y."/>
            <person name="O'Malley M.A."/>
            <person name="Stajich J.E."/>
            <person name="Spatafora J.W."/>
            <person name="Visel A."/>
            <person name="Grigoriev I.V."/>
        </authorList>
    </citation>
    <scope>NUCLEOTIDE SEQUENCE [LARGE SCALE GENOMIC DNA]</scope>
    <source>
        <strain evidence="2 3">NRRL 3116</strain>
    </source>
</reference>
<dbReference type="GeneID" id="33570260"/>
<dbReference type="OrthoDB" id="2397486at2759"/>
<keyword evidence="3" id="KW-1185">Reference proteome</keyword>
<protein>
    <recommendedName>
        <fullName evidence="4">F-box domain-containing protein</fullName>
    </recommendedName>
</protein>
<evidence type="ECO:0008006" key="4">
    <source>
        <dbReference type="Google" id="ProtNLM"/>
    </source>
</evidence>
<dbReference type="EMBL" id="MCFF01000003">
    <property type="protein sequence ID" value="ORZ27650.1"/>
    <property type="molecule type" value="Genomic_DNA"/>
</dbReference>